<evidence type="ECO:0000256" key="1">
    <source>
        <dbReference type="ARBA" id="ARBA00022614"/>
    </source>
</evidence>
<dbReference type="InterPro" id="IPR038005">
    <property type="entry name" value="RX-like_CC"/>
</dbReference>
<dbReference type="SUPFAM" id="SSF52540">
    <property type="entry name" value="P-loop containing nucleoside triphosphate hydrolases"/>
    <property type="match status" value="1"/>
</dbReference>
<dbReference type="PRINTS" id="PR00364">
    <property type="entry name" value="DISEASERSIST"/>
</dbReference>
<evidence type="ECO:0000256" key="3">
    <source>
        <dbReference type="ARBA" id="ARBA00022741"/>
    </source>
</evidence>
<keyword evidence="4" id="KW-0611">Plant defense</keyword>
<dbReference type="GeneID" id="110752496"/>
<feature type="chain" id="PRO_5044648871" evidence="6">
    <location>
        <begin position="18"/>
        <end position="1352"/>
    </location>
</feature>
<feature type="domain" description="Disease resistance protein winged helix" evidence="9">
    <location>
        <begin position="425"/>
        <end position="493"/>
    </location>
</feature>
<dbReference type="SMR" id="A0A6P5S4Z6"/>
<dbReference type="Pfam" id="PF00931">
    <property type="entry name" value="NB-ARC"/>
    <property type="match status" value="1"/>
</dbReference>
<evidence type="ECO:0000313" key="12">
    <source>
        <dbReference type="RefSeq" id="XP_021808852.1"/>
    </source>
</evidence>
<dbReference type="InterPro" id="IPR036388">
    <property type="entry name" value="WH-like_DNA-bd_sf"/>
</dbReference>
<dbReference type="RefSeq" id="XP_021808852.1">
    <property type="nucleotide sequence ID" value="XM_021953160.1"/>
</dbReference>
<name>A0A6P5S4Z6_PRUAV</name>
<dbReference type="CDD" id="cd14798">
    <property type="entry name" value="RX-CC_like"/>
    <property type="match status" value="1"/>
</dbReference>
<dbReference type="InterPro" id="IPR056789">
    <property type="entry name" value="LRR_R13L1-DRL21"/>
</dbReference>
<dbReference type="SUPFAM" id="SSF52047">
    <property type="entry name" value="RNI-like"/>
    <property type="match status" value="1"/>
</dbReference>
<keyword evidence="5" id="KW-0067">ATP-binding</keyword>
<feature type="signal peptide" evidence="6">
    <location>
        <begin position="1"/>
        <end position="17"/>
    </location>
</feature>
<dbReference type="GO" id="GO:0006952">
    <property type="term" value="P:defense response"/>
    <property type="evidence" value="ECO:0007669"/>
    <property type="project" value="UniProtKB-KW"/>
</dbReference>
<dbReference type="GO" id="GO:0043531">
    <property type="term" value="F:ADP binding"/>
    <property type="evidence" value="ECO:0007669"/>
    <property type="project" value="InterPro"/>
</dbReference>
<evidence type="ECO:0000256" key="2">
    <source>
        <dbReference type="ARBA" id="ARBA00022737"/>
    </source>
</evidence>
<dbReference type="Gene3D" id="1.20.5.4130">
    <property type="match status" value="1"/>
</dbReference>
<gene>
    <name evidence="12 13" type="primary">LOC110752496</name>
</gene>
<dbReference type="InterPro" id="IPR041118">
    <property type="entry name" value="Rx_N"/>
</dbReference>
<keyword evidence="3" id="KW-0547">Nucleotide-binding</keyword>
<keyword evidence="6" id="KW-0732">Signal</keyword>
<accession>A0A6P5S4Z6</accession>
<dbReference type="Pfam" id="PF25019">
    <property type="entry name" value="LRR_R13L1-DRL21"/>
    <property type="match status" value="1"/>
</dbReference>
<organism evidence="11 13">
    <name type="scientific">Prunus avium</name>
    <name type="common">Cherry</name>
    <name type="synonym">Cerasus avium</name>
    <dbReference type="NCBI Taxonomy" id="42229"/>
    <lineage>
        <taxon>Eukaryota</taxon>
        <taxon>Viridiplantae</taxon>
        <taxon>Streptophyta</taxon>
        <taxon>Embryophyta</taxon>
        <taxon>Tracheophyta</taxon>
        <taxon>Spermatophyta</taxon>
        <taxon>Magnoliopsida</taxon>
        <taxon>eudicotyledons</taxon>
        <taxon>Gunneridae</taxon>
        <taxon>Pentapetalae</taxon>
        <taxon>rosids</taxon>
        <taxon>fabids</taxon>
        <taxon>Rosales</taxon>
        <taxon>Rosaceae</taxon>
        <taxon>Amygdaloideae</taxon>
        <taxon>Amygdaleae</taxon>
        <taxon>Prunus</taxon>
    </lineage>
</organism>
<evidence type="ECO:0000256" key="6">
    <source>
        <dbReference type="SAM" id="SignalP"/>
    </source>
</evidence>
<dbReference type="InterPro" id="IPR002182">
    <property type="entry name" value="NB-ARC"/>
</dbReference>
<dbReference type="Gene3D" id="1.10.8.430">
    <property type="entry name" value="Helical domain of apoptotic protease-activating factors"/>
    <property type="match status" value="1"/>
</dbReference>
<dbReference type="InterPro" id="IPR032675">
    <property type="entry name" value="LRR_dom_sf"/>
</dbReference>
<evidence type="ECO:0000313" key="11">
    <source>
        <dbReference type="Proteomes" id="UP000515124"/>
    </source>
</evidence>
<feature type="domain" description="NB-ARC" evidence="7">
    <location>
        <begin position="171"/>
        <end position="342"/>
    </location>
</feature>
<feature type="domain" description="Disease resistance N-terminal" evidence="8">
    <location>
        <begin position="12"/>
        <end position="98"/>
    </location>
</feature>
<dbReference type="InterPro" id="IPR058922">
    <property type="entry name" value="WHD_DRP"/>
</dbReference>
<dbReference type="Gene3D" id="3.80.10.10">
    <property type="entry name" value="Ribonuclease Inhibitor"/>
    <property type="match status" value="3"/>
</dbReference>
<evidence type="ECO:0000259" key="8">
    <source>
        <dbReference type="Pfam" id="PF18052"/>
    </source>
</evidence>
<protein>
    <submittedName>
        <fullName evidence="12 13">Disease resistance RPP13-like protein 1</fullName>
    </submittedName>
</protein>
<dbReference type="KEGG" id="pavi:110752496"/>
<dbReference type="RefSeq" id="XP_021808853.1">
    <property type="nucleotide sequence ID" value="XM_021953161.1"/>
</dbReference>
<dbReference type="PANTHER" id="PTHR36766">
    <property type="entry name" value="PLANT BROAD-SPECTRUM MILDEW RESISTANCE PROTEIN RPW8"/>
    <property type="match status" value="1"/>
</dbReference>
<sequence>MALGEIFLAAFLQLLLDRLTPRNFLNFAQKEGVGKKVKKWTTMLSAIGAVLHDAEEKQLMSEAVKLWLDDLKDLAYDVEDMLDKFSTEMFRRKANKLHGATASKVRSLIPRVKFKSSMNSEVKVITDRLHEISERKDKLGLNYIGTTSSKARQRSPSSSVLDGPVVGRDGDKAKILELLSRDEPSSANFHVVSIVGMAGVGKTTLAQLVFNDNDVSMKFSPKAWVSVSDDFNIVRVTRAILESITSRHCDLEEFSNIQDNLSKELAGKKFLIVLDDVWNTCDYDLWIKLQSPFRVGALGSKVIVTTRDGEVAKMMRAIEVHNLECISNDDCWRVFEQHAFMNVNNGKPPNIELYREKIAIKCGGLPLAARTLGGLLGCKEIDEWEEILHSNLWKLSDKINILPVLKVSYHYLASSLKRCFAYCSILPNDYEFGEKQLILLWMAEGLIQQSEENKQMEDIGGEYFRELISRSLFQKSSKNSSQYVMHDLVSELARWAAGETCFRLDDSMQRRCSPKVRHMSYISGEFDGVKKFKAFFEVTRLRTFLPLQFSDARRNSLTSKVNHDLLPKLQYLRVLSLNGYTITELPNSIGDLKFLRYLDLSHTLIVSLPESVSTLYNLQTLILENCSRLKALPTNMRNLINLRHLNISDVPLLEGMPPQFGQLANLQTLTNFVVGKGHESKIREIGLLRHLKSTLHLSGLENVIDAEDARRADLISKEGLDVLVLKWKDMREPKSDVLDMLQPSRKLKQLTIIGYGGLEFATWLGDPLFSNMVLIRLYNCNNCRFLPPLGKLPCLKELHIIGMPRVESVGLEFYGEGCLPFPLLQTLLFQDMQRWKEWSPCESYQGIGVFPCMTKLTIKRCPVLEGRLPEDLDSLEKLEIDECENLMVSVANYKQLRNIDIHSCKGMVHASAVEFRLLESMHLSDILKLTFRPERFMRGLSMVKDLKITGCEELTSSWKNEDRLLQHLVSLRRLVIKGNSNLVQLHHLTSLQELQIDECSNLVSFTEASLPLSLKVLTVESCPSLMYLARDQIPPSLRRIIIRRCQNLKSLVEFGIEGSLSSFPSLMQEETSCLEYLSIDICPSLTSLSSRGHLPKTLKHLLIDTCKQLESITERFEENTCLEYLCIYLCQNLKFLPEGLCNLSKIQSLLIYGCGNLVSFPIGGLPRSASNLTEISIINCDKLEALPEGINFLHSLQILRIPHFPEGGFPPYLTSLSIMNLKICRPLLEWGLHRLTSLRVLWISGEDPDLVSFPPEKEMLLPESLVQLDIIGFPNLKYLGFQFLTSLESLKIWSCPKLTSIPEEGLSLSLTKLSIRECPVLEERCKPGKGQYWPSISHIPYIWIGGRKITTP</sequence>
<dbReference type="Pfam" id="PF23559">
    <property type="entry name" value="WHD_DRP"/>
    <property type="match status" value="1"/>
</dbReference>
<dbReference type="PANTHER" id="PTHR36766:SF51">
    <property type="entry name" value="DISEASE RESISTANCE RPP13-LIKE PROTEIN 1"/>
    <property type="match status" value="1"/>
</dbReference>
<dbReference type="InterPro" id="IPR027417">
    <property type="entry name" value="P-loop_NTPase"/>
</dbReference>
<dbReference type="GO" id="GO:0051707">
    <property type="term" value="P:response to other organism"/>
    <property type="evidence" value="ECO:0007669"/>
    <property type="project" value="UniProtKB-ARBA"/>
</dbReference>
<feature type="domain" description="R13L1/DRL21-like LRR repeat region" evidence="10">
    <location>
        <begin position="682"/>
        <end position="803"/>
    </location>
</feature>
<dbReference type="InterPro" id="IPR042197">
    <property type="entry name" value="Apaf_helical"/>
</dbReference>
<keyword evidence="11" id="KW-1185">Reference proteome</keyword>
<proteinExistence type="predicted"/>
<dbReference type="Gene3D" id="3.40.50.300">
    <property type="entry name" value="P-loop containing nucleotide triphosphate hydrolases"/>
    <property type="match status" value="1"/>
</dbReference>
<dbReference type="FunFam" id="3.40.50.300:FF:001091">
    <property type="entry name" value="Probable disease resistance protein At1g61300"/>
    <property type="match status" value="1"/>
</dbReference>
<evidence type="ECO:0000259" key="9">
    <source>
        <dbReference type="Pfam" id="PF23559"/>
    </source>
</evidence>
<dbReference type="Proteomes" id="UP000515124">
    <property type="component" value="Unplaced"/>
</dbReference>
<dbReference type="Gene3D" id="1.10.10.10">
    <property type="entry name" value="Winged helix-like DNA-binding domain superfamily/Winged helix DNA-binding domain"/>
    <property type="match status" value="1"/>
</dbReference>
<evidence type="ECO:0000313" key="13">
    <source>
        <dbReference type="RefSeq" id="XP_021808853.1"/>
    </source>
</evidence>
<evidence type="ECO:0000256" key="5">
    <source>
        <dbReference type="ARBA" id="ARBA00022840"/>
    </source>
</evidence>
<keyword evidence="2" id="KW-0677">Repeat</keyword>
<dbReference type="Gramene" id="Pav_sc0000304.1_g160.1.mk:mrna">
    <property type="protein sequence ID" value="Pav_sc0000304.1_g160.1.mk:CDS:1"/>
    <property type="gene ID" value="Pav_sc0000304.1_g160.1.mk"/>
</dbReference>
<dbReference type="FunFam" id="1.10.10.10:FF:000322">
    <property type="entry name" value="Probable disease resistance protein At1g63360"/>
    <property type="match status" value="1"/>
</dbReference>
<evidence type="ECO:0000259" key="10">
    <source>
        <dbReference type="Pfam" id="PF25019"/>
    </source>
</evidence>
<evidence type="ECO:0000259" key="7">
    <source>
        <dbReference type="Pfam" id="PF00931"/>
    </source>
</evidence>
<dbReference type="Pfam" id="PF18052">
    <property type="entry name" value="Rx_N"/>
    <property type="match status" value="1"/>
</dbReference>
<keyword evidence="1" id="KW-0433">Leucine-rich repeat</keyword>
<dbReference type="GO" id="GO:0005524">
    <property type="term" value="F:ATP binding"/>
    <property type="evidence" value="ECO:0007669"/>
    <property type="project" value="UniProtKB-KW"/>
</dbReference>
<evidence type="ECO:0000256" key="4">
    <source>
        <dbReference type="ARBA" id="ARBA00022821"/>
    </source>
</evidence>
<reference evidence="12 13" key="1">
    <citation type="submission" date="2025-04" db="UniProtKB">
        <authorList>
            <consortium name="RefSeq"/>
        </authorList>
    </citation>
    <scope>IDENTIFICATION</scope>
</reference>
<dbReference type="SUPFAM" id="SSF52058">
    <property type="entry name" value="L domain-like"/>
    <property type="match status" value="2"/>
</dbReference>